<reference evidence="1 2" key="2">
    <citation type="journal article" date="2017" name="Front. Plant Sci.">
        <title>Gene Classification and Mining of Molecular Markers Useful in Red Clover (Trifolium pratense) Breeding.</title>
        <authorList>
            <person name="Istvanek J."/>
            <person name="Dluhosova J."/>
            <person name="Dluhos P."/>
            <person name="Patkova L."/>
            <person name="Nedelnik J."/>
            <person name="Repkova J."/>
        </authorList>
    </citation>
    <scope>NUCLEOTIDE SEQUENCE [LARGE SCALE GENOMIC DNA]</scope>
    <source>
        <strain evidence="2">cv. Tatra</strain>
        <tissue evidence="1">Young leaves</tissue>
    </source>
</reference>
<evidence type="ECO:0000313" key="2">
    <source>
        <dbReference type="Proteomes" id="UP000236291"/>
    </source>
</evidence>
<name>A0A2K3KWW9_TRIPR</name>
<accession>A0A2K3KWW9</accession>
<evidence type="ECO:0000313" key="1">
    <source>
        <dbReference type="EMBL" id="PNX70791.1"/>
    </source>
</evidence>
<organism evidence="1 2">
    <name type="scientific">Trifolium pratense</name>
    <name type="common">Red clover</name>
    <dbReference type="NCBI Taxonomy" id="57577"/>
    <lineage>
        <taxon>Eukaryota</taxon>
        <taxon>Viridiplantae</taxon>
        <taxon>Streptophyta</taxon>
        <taxon>Embryophyta</taxon>
        <taxon>Tracheophyta</taxon>
        <taxon>Spermatophyta</taxon>
        <taxon>Magnoliopsida</taxon>
        <taxon>eudicotyledons</taxon>
        <taxon>Gunneridae</taxon>
        <taxon>Pentapetalae</taxon>
        <taxon>rosids</taxon>
        <taxon>fabids</taxon>
        <taxon>Fabales</taxon>
        <taxon>Fabaceae</taxon>
        <taxon>Papilionoideae</taxon>
        <taxon>50 kb inversion clade</taxon>
        <taxon>NPAAA clade</taxon>
        <taxon>Hologalegina</taxon>
        <taxon>IRL clade</taxon>
        <taxon>Trifolieae</taxon>
        <taxon>Trifolium</taxon>
    </lineage>
</organism>
<feature type="non-terminal residue" evidence="1">
    <location>
        <position position="47"/>
    </location>
</feature>
<comment type="caution">
    <text evidence="1">The sequence shown here is derived from an EMBL/GenBank/DDBJ whole genome shotgun (WGS) entry which is preliminary data.</text>
</comment>
<dbReference type="Proteomes" id="UP000236291">
    <property type="component" value="Unassembled WGS sequence"/>
</dbReference>
<dbReference type="EMBL" id="ASHM01116053">
    <property type="protein sequence ID" value="PNX70791.1"/>
    <property type="molecule type" value="Genomic_DNA"/>
</dbReference>
<reference evidence="1 2" key="1">
    <citation type="journal article" date="2014" name="Am. J. Bot.">
        <title>Genome assembly and annotation for red clover (Trifolium pratense; Fabaceae).</title>
        <authorList>
            <person name="Istvanek J."/>
            <person name="Jaros M."/>
            <person name="Krenek A."/>
            <person name="Repkova J."/>
        </authorList>
    </citation>
    <scope>NUCLEOTIDE SEQUENCE [LARGE SCALE GENOMIC DNA]</scope>
    <source>
        <strain evidence="2">cv. Tatra</strain>
        <tissue evidence="1">Young leaves</tissue>
    </source>
</reference>
<gene>
    <name evidence="1" type="ORF">L195_g057747</name>
</gene>
<protein>
    <submittedName>
        <fullName evidence="1">Uncharacterized protein</fullName>
    </submittedName>
</protein>
<proteinExistence type="predicted"/>
<sequence length="47" mass="5388">MTVRFAHNDGGVAKKNVCRTEEMESGRRCSDEEELTRKSGERIVDFL</sequence>
<dbReference type="AlphaFoldDB" id="A0A2K3KWW9"/>